<feature type="modified residue" description="4-aspartylphosphate" evidence="5">
    <location>
        <position position="54"/>
    </location>
</feature>
<dbReference type="CDD" id="cd17535">
    <property type="entry name" value="REC_NarL-like"/>
    <property type="match status" value="1"/>
</dbReference>
<dbReference type="SMART" id="SM00448">
    <property type="entry name" value="REC"/>
    <property type="match status" value="1"/>
</dbReference>
<dbReference type="PROSITE" id="PS50043">
    <property type="entry name" value="HTH_LUXR_2"/>
    <property type="match status" value="1"/>
</dbReference>
<dbReference type="InterPro" id="IPR039420">
    <property type="entry name" value="WalR-like"/>
</dbReference>
<gene>
    <name evidence="8" type="ORF">SAMN05444392_10553</name>
</gene>
<feature type="domain" description="Response regulatory" evidence="7">
    <location>
        <begin position="3"/>
        <end position="119"/>
    </location>
</feature>
<dbReference type="Gene3D" id="3.40.50.2300">
    <property type="match status" value="1"/>
</dbReference>
<dbReference type="STRING" id="112248.SAMN05444392_10553"/>
<evidence type="ECO:0000256" key="5">
    <source>
        <dbReference type="PROSITE-ProRule" id="PRU00169"/>
    </source>
</evidence>
<dbReference type="Pfam" id="PF00196">
    <property type="entry name" value="GerE"/>
    <property type="match status" value="1"/>
</dbReference>
<organism evidence="8 9">
    <name type="scientific">Seinonella peptonophila</name>
    <dbReference type="NCBI Taxonomy" id="112248"/>
    <lineage>
        <taxon>Bacteria</taxon>
        <taxon>Bacillati</taxon>
        <taxon>Bacillota</taxon>
        <taxon>Bacilli</taxon>
        <taxon>Bacillales</taxon>
        <taxon>Thermoactinomycetaceae</taxon>
        <taxon>Seinonella</taxon>
    </lineage>
</organism>
<dbReference type="GO" id="GO:0003677">
    <property type="term" value="F:DNA binding"/>
    <property type="evidence" value="ECO:0007669"/>
    <property type="project" value="UniProtKB-KW"/>
</dbReference>
<dbReference type="RefSeq" id="WP_084731390.1">
    <property type="nucleotide sequence ID" value="NZ_FQVL01000005.1"/>
</dbReference>
<dbReference type="Proteomes" id="UP000184476">
    <property type="component" value="Unassembled WGS sequence"/>
</dbReference>
<dbReference type="EMBL" id="FQVL01000005">
    <property type="protein sequence ID" value="SHE94071.1"/>
    <property type="molecule type" value="Genomic_DNA"/>
</dbReference>
<dbReference type="SUPFAM" id="SSF46894">
    <property type="entry name" value="C-terminal effector domain of the bipartite response regulators"/>
    <property type="match status" value="1"/>
</dbReference>
<dbReference type="SMART" id="SM00421">
    <property type="entry name" value="HTH_LUXR"/>
    <property type="match status" value="1"/>
</dbReference>
<dbReference type="InterPro" id="IPR001789">
    <property type="entry name" value="Sig_transdc_resp-reg_receiver"/>
</dbReference>
<evidence type="ECO:0000313" key="9">
    <source>
        <dbReference type="Proteomes" id="UP000184476"/>
    </source>
</evidence>
<dbReference type="InterPro" id="IPR011006">
    <property type="entry name" value="CheY-like_superfamily"/>
</dbReference>
<evidence type="ECO:0000313" key="8">
    <source>
        <dbReference type="EMBL" id="SHE94071.1"/>
    </source>
</evidence>
<keyword evidence="1 5" id="KW-0597">Phosphoprotein</keyword>
<dbReference type="Pfam" id="PF00072">
    <property type="entry name" value="Response_reg"/>
    <property type="match status" value="1"/>
</dbReference>
<evidence type="ECO:0000256" key="2">
    <source>
        <dbReference type="ARBA" id="ARBA00023015"/>
    </source>
</evidence>
<evidence type="ECO:0000256" key="1">
    <source>
        <dbReference type="ARBA" id="ARBA00022553"/>
    </source>
</evidence>
<dbReference type="GO" id="GO:0006355">
    <property type="term" value="P:regulation of DNA-templated transcription"/>
    <property type="evidence" value="ECO:0007669"/>
    <property type="project" value="InterPro"/>
</dbReference>
<dbReference type="OrthoDB" id="9780153at2"/>
<sequence length="212" mass="23886">MIRLLIVDDHEMIRLGLKSLLQNEPKIQIVGEANSGYEAIQYTKTTNPDVILMDVKMAQLDGIQATKSIMEAHPQVKIIVLTSYENSEQARRILDAGAFSYLLKTSNPEKIISAIYQSMNQQAVIDETIAGKLLTHSNDLHSLHHSLTSRELDILKAITQGKSNQQIAIEFHISLATVKYHISNLLSKLQVKDRTQAVIYAYHHGLFQLQNE</sequence>
<evidence type="ECO:0000259" key="6">
    <source>
        <dbReference type="PROSITE" id="PS50043"/>
    </source>
</evidence>
<keyword evidence="9" id="KW-1185">Reference proteome</keyword>
<dbReference type="InterPro" id="IPR058245">
    <property type="entry name" value="NreC/VraR/RcsB-like_REC"/>
</dbReference>
<reference evidence="8 9" key="1">
    <citation type="submission" date="2016-11" db="EMBL/GenBank/DDBJ databases">
        <authorList>
            <person name="Jaros S."/>
            <person name="Januszkiewicz K."/>
            <person name="Wedrychowicz H."/>
        </authorList>
    </citation>
    <scope>NUCLEOTIDE SEQUENCE [LARGE SCALE GENOMIC DNA]</scope>
    <source>
        <strain evidence="8 9">DSM 44666</strain>
    </source>
</reference>
<evidence type="ECO:0000259" key="7">
    <source>
        <dbReference type="PROSITE" id="PS50110"/>
    </source>
</evidence>
<dbReference type="CDD" id="cd06170">
    <property type="entry name" value="LuxR_C_like"/>
    <property type="match status" value="1"/>
</dbReference>
<dbReference type="AlphaFoldDB" id="A0A1M4XKU8"/>
<dbReference type="PRINTS" id="PR00038">
    <property type="entry name" value="HTHLUXR"/>
</dbReference>
<keyword evidence="4" id="KW-0804">Transcription</keyword>
<dbReference type="InterPro" id="IPR000792">
    <property type="entry name" value="Tscrpt_reg_LuxR_C"/>
</dbReference>
<accession>A0A1M4XKU8</accession>
<dbReference type="SUPFAM" id="SSF52172">
    <property type="entry name" value="CheY-like"/>
    <property type="match status" value="1"/>
</dbReference>
<dbReference type="PANTHER" id="PTHR43214">
    <property type="entry name" value="TWO-COMPONENT RESPONSE REGULATOR"/>
    <property type="match status" value="1"/>
</dbReference>
<keyword evidence="3" id="KW-0238">DNA-binding</keyword>
<protein>
    <submittedName>
        <fullName evidence="8">Two component transcriptional regulator, LuxR family</fullName>
    </submittedName>
</protein>
<dbReference type="PROSITE" id="PS50110">
    <property type="entry name" value="RESPONSE_REGULATORY"/>
    <property type="match status" value="1"/>
</dbReference>
<dbReference type="PROSITE" id="PS00622">
    <property type="entry name" value="HTH_LUXR_1"/>
    <property type="match status" value="1"/>
</dbReference>
<keyword evidence="2" id="KW-0805">Transcription regulation</keyword>
<dbReference type="PANTHER" id="PTHR43214:SF37">
    <property type="entry name" value="TRANSCRIPTIONAL REGULATORY PROTEIN YDFI"/>
    <property type="match status" value="1"/>
</dbReference>
<name>A0A1M4XKU8_9BACL</name>
<evidence type="ECO:0000256" key="4">
    <source>
        <dbReference type="ARBA" id="ARBA00023163"/>
    </source>
</evidence>
<dbReference type="GO" id="GO:0000160">
    <property type="term" value="P:phosphorelay signal transduction system"/>
    <property type="evidence" value="ECO:0007669"/>
    <property type="project" value="InterPro"/>
</dbReference>
<proteinExistence type="predicted"/>
<evidence type="ECO:0000256" key="3">
    <source>
        <dbReference type="ARBA" id="ARBA00023125"/>
    </source>
</evidence>
<feature type="domain" description="HTH luxR-type" evidence="6">
    <location>
        <begin position="140"/>
        <end position="205"/>
    </location>
</feature>
<dbReference type="InterPro" id="IPR016032">
    <property type="entry name" value="Sig_transdc_resp-reg_C-effctor"/>
</dbReference>